<name>A0A1G6Y3L7_9GAMM</name>
<dbReference type="STRING" id="265719.SAMN04488509_108122"/>
<dbReference type="Gene3D" id="3.40.630.30">
    <property type="match status" value="1"/>
</dbReference>
<dbReference type="RefSeq" id="WP_091243606.1">
    <property type="nucleotide sequence ID" value="NZ_FNAG01000008.1"/>
</dbReference>
<reference evidence="3 4" key="1">
    <citation type="submission" date="2016-10" db="EMBL/GenBank/DDBJ databases">
        <authorList>
            <person name="de Groot N.N."/>
        </authorList>
    </citation>
    <scope>NUCLEOTIDE SEQUENCE [LARGE SCALE GENOMIC DNA]</scope>
    <source>
        <strain evidence="3 4">DSM 16957</strain>
    </source>
</reference>
<dbReference type="PROSITE" id="PS51186">
    <property type="entry name" value="GNAT"/>
    <property type="match status" value="1"/>
</dbReference>
<organism evidence="3 4">
    <name type="scientific">Aquimonas voraii</name>
    <dbReference type="NCBI Taxonomy" id="265719"/>
    <lineage>
        <taxon>Bacteria</taxon>
        <taxon>Pseudomonadati</taxon>
        <taxon>Pseudomonadota</taxon>
        <taxon>Gammaproteobacteria</taxon>
        <taxon>Lysobacterales</taxon>
        <taxon>Lysobacteraceae</taxon>
        <taxon>Aquimonas</taxon>
    </lineage>
</organism>
<dbReference type="Pfam" id="PF13302">
    <property type="entry name" value="Acetyltransf_3"/>
    <property type="match status" value="1"/>
</dbReference>
<evidence type="ECO:0000256" key="1">
    <source>
        <dbReference type="SAM" id="MobiDB-lite"/>
    </source>
</evidence>
<proteinExistence type="predicted"/>
<dbReference type="OrthoDB" id="5295305at2"/>
<evidence type="ECO:0000313" key="4">
    <source>
        <dbReference type="Proteomes" id="UP000199603"/>
    </source>
</evidence>
<feature type="region of interest" description="Disordered" evidence="1">
    <location>
        <begin position="198"/>
        <end position="221"/>
    </location>
</feature>
<feature type="domain" description="N-acetyltransferase" evidence="2">
    <location>
        <begin position="15"/>
        <end position="180"/>
    </location>
</feature>
<evidence type="ECO:0000313" key="3">
    <source>
        <dbReference type="EMBL" id="SDD84892.1"/>
    </source>
</evidence>
<gene>
    <name evidence="3" type="ORF">SAMN04488509_108122</name>
</gene>
<dbReference type="EMBL" id="FNAG01000008">
    <property type="protein sequence ID" value="SDD84892.1"/>
    <property type="molecule type" value="Genomic_DNA"/>
</dbReference>
<dbReference type="AlphaFoldDB" id="A0A1G6Y3L7"/>
<dbReference type="InterPro" id="IPR000182">
    <property type="entry name" value="GNAT_dom"/>
</dbReference>
<protein>
    <submittedName>
        <fullName evidence="3">Protein N-acetyltransferase, RimJ/RimL family</fullName>
    </submittedName>
</protein>
<dbReference type="GO" id="GO:0016747">
    <property type="term" value="F:acyltransferase activity, transferring groups other than amino-acyl groups"/>
    <property type="evidence" value="ECO:0007669"/>
    <property type="project" value="InterPro"/>
</dbReference>
<dbReference type="InterPro" id="IPR016181">
    <property type="entry name" value="Acyl_CoA_acyltransferase"/>
</dbReference>
<dbReference type="PANTHER" id="PTHR43610:SF1">
    <property type="entry name" value="N-ACETYLTRANSFERASE DOMAIN-CONTAINING PROTEIN"/>
    <property type="match status" value="1"/>
</dbReference>
<dbReference type="PANTHER" id="PTHR43610">
    <property type="entry name" value="BLL6696 PROTEIN"/>
    <property type="match status" value="1"/>
</dbReference>
<dbReference type="Proteomes" id="UP000199603">
    <property type="component" value="Unassembled WGS sequence"/>
</dbReference>
<dbReference type="SUPFAM" id="SSF55729">
    <property type="entry name" value="Acyl-CoA N-acyltransferases (Nat)"/>
    <property type="match status" value="1"/>
</dbReference>
<keyword evidence="4" id="KW-1185">Reference proteome</keyword>
<feature type="compositionally biased region" description="Basic and acidic residues" evidence="1">
    <location>
        <begin position="201"/>
        <end position="214"/>
    </location>
</feature>
<sequence length="221" mass="24608">MQPITTPLSLIGEHVQLQPLTTAHASDLVRAASDGELWNMRVTSVPNADTVEAYIARALDEQAQGRALAYVVLDAHGEVVGSTRCCHIDWSLPRLEIGYTWYAQRVQRTALNTEAKFLLLQQAFERFGCVAVELRTHAQNLRSRAAIERLGAKQDGVLRRHMRMPDGHLRDTVVYSILDSEWPPVRANLLWRLARGAEPSPGEHDRAVSRHEVHGGPGATL</sequence>
<keyword evidence="3" id="KW-0808">Transferase</keyword>
<evidence type="ECO:0000259" key="2">
    <source>
        <dbReference type="PROSITE" id="PS51186"/>
    </source>
</evidence>
<accession>A0A1G6Y3L7</accession>